<feature type="active site" evidence="4">
    <location>
        <position position="23"/>
    </location>
</feature>
<dbReference type="GO" id="GO:0008984">
    <property type="term" value="F:protein-glutamate methylesterase activity"/>
    <property type="evidence" value="ECO:0007669"/>
    <property type="project" value="UniProtKB-EC"/>
</dbReference>
<feature type="domain" description="CheB-type methylesterase" evidence="5">
    <location>
        <begin position="7"/>
        <end position="176"/>
    </location>
</feature>
<proteinExistence type="predicted"/>
<dbReference type="PROSITE" id="PS50122">
    <property type="entry name" value="CHEB"/>
    <property type="match status" value="1"/>
</dbReference>
<dbReference type="SUPFAM" id="SSF52738">
    <property type="entry name" value="Methylesterase CheB, C-terminal domain"/>
    <property type="match status" value="1"/>
</dbReference>
<dbReference type="CDD" id="cd16433">
    <property type="entry name" value="CheB"/>
    <property type="match status" value="1"/>
</dbReference>
<accession>A0A5C5XEU8</accession>
<dbReference type="PANTHER" id="PTHR42872">
    <property type="entry name" value="PROTEIN-GLUTAMATE METHYLESTERASE/PROTEIN-GLUTAMINE GLUTAMINASE"/>
    <property type="match status" value="1"/>
</dbReference>
<name>A0A5C5XEU8_9PLAN</name>
<evidence type="ECO:0000313" key="7">
    <source>
        <dbReference type="Proteomes" id="UP000316095"/>
    </source>
</evidence>
<gene>
    <name evidence="6" type="primary">cheB_1</name>
    <name evidence="6" type="ORF">Pan54_22560</name>
</gene>
<dbReference type="EC" id="3.1.1.61" evidence="2"/>
<evidence type="ECO:0000256" key="3">
    <source>
        <dbReference type="ARBA" id="ARBA00048267"/>
    </source>
</evidence>
<reference evidence="6 7" key="1">
    <citation type="submission" date="2019-02" db="EMBL/GenBank/DDBJ databases">
        <title>Deep-cultivation of Planctomycetes and their phenomic and genomic characterization uncovers novel biology.</title>
        <authorList>
            <person name="Wiegand S."/>
            <person name="Jogler M."/>
            <person name="Boedeker C."/>
            <person name="Pinto D."/>
            <person name="Vollmers J."/>
            <person name="Rivas-Marin E."/>
            <person name="Kohn T."/>
            <person name="Peeters S.H."/>
            <person name="Heuer A."/>
            <person name="Rast P."/>
            <person name="Oberbeckmann S."/>
            <person name="Bunk B."/>
            <person name="Jeske O."/>
            <person name="Meyerdierks A."/>
            <person name="Storesund J.E."/>
            <person name="Kallscheuer N."/>
            <person name="Luecker S."/>
            <person name="Lage O.M."/>
            <person name="Pohl T."/>
            <person name="Merkel B.J."/>
            <person name="Hornburger P."/>
            <person name="Mueller R.-W."/>
            <person name="Bruemmer F."/>
            <person name="Labrenz M."/>
            <person name="Spormann A.M."/>
            <person name="Op Den Camp H."/>
            <person name="Overmann J."/>
            <person name="Amann R."/>
            <person name="Jetten M.S.M."/>
            <person name="Mascher T."/>
            <person name="Medema M.H."/>
            <person name="Devos D.P."/>
            <person name="Kaster A.-K."/>
            <person name="Ovreas L."/>
            <person name="Rohde M."/>
            <person name="Galperin M.Y."/>
            <person name="Jogler C."/>
        </authorList>
    </citation>
    <scope>NUCLEOTIDE SEQUENCE [LARGE SCALE GENOMIC DNA]</scope>
    <source>
        <strain evidence="6 7">Pan54</strain>
    </source>
</reference>
<keyword evidence="7" id="KW-1185">Reference proteome</keyword>
<dbReference type="EMBL" id="SJPG01000001">
    <property type="protein sequence ID" value="TWT61520.1"/>
    <property type="molecule type" value="Genomic_DNA"/>
</dbReference>
<dbReference type="PANTHER" id="PTHR42872:SF6">
    <property type="entry name" value="PROTEIN-GLUTAMATE METHYLESTERASE_PROTEIN-GLUTAMINE GLUTAMINASE"/>
    <property type="match status" value="1"/>
</dbReference>
<evidence type="ECO:0000259" key="5">
    <source>
        <dbReference type="PROSITE" id="PS50122"/>
    </source>
</evidence>
<evidence type="ECO:0000256" key="1">
    <source>
        <dbReference type="ARBA" id="ARBA00022801"/>
    </source>
</evidence>
<comment type="caution">
    <text evidence="6">The sequence shown here is derived from an EMBL/GenBank/DDBJ whole genome shotgun (WGS) entry which is preliminary data.</text>
</comment>
<evidence type="ECO:0000256" key="2">
    <source>
        <dbReference type="ARBA" id="ARBA00039140"/>
    </source>
</evidence>
<comment type="catalytic activity">
    <reaction evidence="3">
        <text>[protein]-L-glutamate 5-O-methyl ester + H2O = L-glutamyl-[protein] + methanol + H(+)</text>
        <dbReference type="Rhea" id="RHEA:23236"/>
        <dbReference type="Rhea" id="RHEA-COMP:10208"/>
        <dbReference type="Rhea" id="RHEA-COMP:10311"/>
        <dbReference type="ChEBI" id="CHEBI:15377"/>
        <dbReference type="ChEBI" id="CHEBI:15378"/>
        <dbReference type="ChEBI" id="CHEBI:17790"/>
        <dbReference type="ChEBI" id="CHEBI:29973"/>
        <dbReference type="ChEBI" id="CHEBI:82795"/>
        <dbReference type="EC" id="3.1.1.61"/>
    </reaction>
</comment>
<dbReference type="Pfam" id="PF01339">
    <property type="entry name" value="CheB_methylest"/>
    <property type="match status" value="1"/>
</dbReference>
<dbReference type="GO" id="GO:0005737">
    <property type="term" value="C:cytoplasm"/>
    <property type="evidence" value="ECO:0007669"/>
    <property type="project" value="InterPro"/>
</dbReference>
<protein>
    <recommendedName>
        <fullName evidence="2">protein-glutamate methylesterase</fullName>
        <ecNumber evidence="2">3.1.1.61</ecNumber>
    </recommendedName>
</protein>
<dbReference type="OrthoDB" id="9793421at2"/>
<dbReference type="InterPro" id="IPR035909">
    <property type="entry name" value="CheB_C"/>
</dbReference>
<sequence>MNSNFEPSSENSYSNLLIGVGASAGGLKAIVEIIDLLPTHFQGALMIATHRSSTAPNVLPSLLQNHTRLRVSDTIDGDKLSCTHIYIGRPDEVLTVEGGEVHIGLDPGHVRNLLRIDDLFTSIANTAGKNAVGIILSGMLWDGVDGLKAIKESGGTCIVQTPEDAAFDSMPKNALKSVECDFVGTTIEIASRLVELGAGRNCH</sequence>
<keyword evidence="4" id="KW-0145">Chemotaxis</keyword>
<dbReference type="Proteomes" id="UP000316095">
    <property type="component" value="Unassembled WGS sequence"/>
</dbReference>
<dbReference type="AlphaFoldDB" id="A0A5C5XEU8"/>
<dbReference type="Gene3D" id="3.40.50.180">
    <property type="entry name" value="Methylesterase CheB, C-terminal domain"/>
    <property type="match status" value="1"/>
</dbReference>
<feature type="active site" evidence="4">
    <location>
        <position position="142"/>
    </location>
</feature>
<feature type="active site" evidence="4">
    <location>
        <position position="50"/>
    </location>
</feature>
<dbReference type="RefSeq" id="WP_146503500.1">
    <property type="nucleotide sequence ID" value="NZ_SJPG01000001.1"/>
</dbReference>
<dbReference type="InterPro" id="IPR000673">
    <property type="entry name" value="Sig_transdc_resp-reg_Me-estase"/>
</dbReference>
<evidence type="ECO:0000256" key="4">
    <source>
        <dbReference type="PROSITE-ProRule" id="PRU00050"/>
    </source>
</evidence>
<evidence type="ECO:0000313" key="6">
    <source>
        <dbReference type="EMBL" id="TWT61520.1"/>
    </source>
</evidence>
<keyword evidence="1 4" id="KW-0378">Hydrolase</keyword>
<organism evidence="6 7">
    <name type="scientific">Rubinisphaera italica</name>
    <dbReference type="NCBI Taxonomy" id="2527969"/>
    <lineage>
        <taxon>Bacteria</taxon>
        <taxon>Pseudomonadati</taxon>
        <taxon>Planctomycetota</taxon>
        <taxon>Planctomycetia</taxon>
        <taxon>Planctomycetales</taxon>
        <taxon>Planctomycetaceae</taxon>
        <taxon>Rubinisphaera</taxon>
    </lineage>
</organism>
<dbReference type="GO" id="GO:0006935">
    <property type="term" value="P:chemotaxis"/>
    <property type="evidence" value="ECO:0007669"/>
    <property type="project" value="UniProtKB-UniRule"/>
</dbReference>
<dbReference type="GO" id="GO:0000156">
    <property type="term" value="F:phosphorelay response regulator activity"/>
    <property type="evidence" value="ECO:0007669"/>
    <property type="project" value="InterPro"/>
</dbReference>